<evidence type="ECO:0000259" key="2">
    <source>
        <dbReference type="PROSITE" id="PS51898"/>
    </source>
</evidence>
<evidence type="ECO:0000256" key="1">
    <source>
        <dbReference type="ARBA" id="ARBA00023172"/>
    </source>
</evidence>
<organism evidence="3 4">
    <name type="scientific">Desulfoluna limicola</name>
    <dbReference type="NCBI Taxonomy" id="2810562"/>
    <lineage>
        <taxon>Bacteria</taxon>
        <taxon>Pseudomonadati</taxon>
        <taxon>Thermodesulfobacteriota</taxon>
        <taxon>Desulfobacteria</taxon>
        <taxon>Desulfobacterales</taxon>
        <taxon>Desulfolunaceae</taxon>
        <taxon>Desulfoluna</taxon>
    </lineage>
</organism>
<dbReference type="EMBL" id="AP024488">
    <property type="protein sequence ID" value="BCS94931.1"/>
    <property type="molecule type" value="Genomic_DNA"/>
</dbReference>
<reference evidence="3 4" key="1">
    <citation type="submission" date="2021-02" db="EMBL/GenBank/DDBJ databases">
        <title>Complete genome of Desulfoluna sp. strain ASN36.</title>
        <authorList>
            <person name="Takahashi A."/>
            <person name="Kojima H."/>
            <person name="Fukui M."/>
        </authorList>
    </citation>
    <scope>NUCLEOTIDE SEQUENCE [LARGE SCALE GENOMIC DNA]</scope>
    <source>
        <strain evidence="3 4">ASN36</strain>
    </source>
</reference>
<dbReference type="PROSITE" id="PS51898">
    <property type="entry name" value="TYR_RECOMBINASE"/>
    <property type="match status" value="1"/>
</dbReference>
<evidence type="ECO:0000313" key="3">
    <source>
        <dbReference type="EMBL" id="BCS94931.1"/>
    </source>
</evidence>
<feature type="domain" description="Tyr recombinase" evidence="2">
    <location>
        <begin position="1"/>
        <end position="96"/>
    </location>
</feature>
<protein>
    <recommendedName>
        <fullName evidence="2">Tyr recombinase domain-containing protein</fullName>
    </recommendedName>
</protein>
<dbReference type="InterPro" id="IPR011010">
    <property type="entry name" value="DNA_brk_join_enz"/>
</dbReference>
<dbReference type="Proteomes" id="UP001320148">
    <property type="component" value="Chromosome"/>
</dbReference>
<keyword evidence="1" id="KW-0233">DNA recombination</keyword>
<dbReference type="InterPro" id="IPR002104">
    <property type="entry name" value="Integrase_catalytic"/>
</dbReference>
<sequence length="113" mass="12745">MRGPIISEFLFTCKTSKSQGKRYSNSGLNRIWKAACKKAGEDIDLYSGLRHSRCSQLINEYGLSMQEVQVVADHADIRSTAKYAKTSVAREKELMEGRVVKLRKAKKDRGFDG</sequence>
<dbReference type="Gene3D" id="1.10.443.10">
    <property type="entry name" value="Intergrase catalytic core"/>
    <property type="match status" value="1"/>
</dbReference>
<name>A0ABN6EZ79_9BACT</name>
<keyword evidence="4" id="KW-1185">Reference proteome</keyword>
<dbReference type="RefSeq" id="WP_236891229.1">
    <property type="nucleotide sequence ID" value="NZ_AP024488.1"/>
</dbReference>
<dbReference type="InterPro" id="IPR013762">
    <property type="entry name" value="Integrase-like_cat_sf"/>
</dbReference>
<proteinExistence type="predicted"/>
<accession>A0ABN6EZ79</accession>
<gene>
    <name evidence="3" type="ORF">DSLASN_05630</name>
</gene>
<evidence type="ECO:0000313" key="4">
    <source>
        <dbReference type="Proteomes" id="UP001320148"/>
    </source>
</evidence>
<dbReference type="Pfam" id="PF00589">
    <property type="entry name" value="Phage_integrase"/>
    <property type="match status" value="1"/>
</dbReference>
<dbReference type="SUPFAM" id="SSF56349">
    <property type="entry name" value="DNA breaking-rejoining enzymes"/>
    <property type="match status" value="1"/>
</dbReference>